<evidence type="ECO:0000256" key="1">
    <source>
        <dbReference type="ARBA" id="ARBA00007921"/>
    </source>
</evidence>
<dbReference type="GO" id="GO:0005829">
    <property type="term" value="C:cytosol"/>
    <property type="evidence" value="ECO:0007669"/>
    <property type="project" value="TreeGrafter"/>
</dbReference>
<feature type="region of interest" description="G1" evidence="7">
    <location>
        <begin position="14"/>
        <end position="21"/>
    </location>
</feature>
<feature type="region of interest" description="G2" evidence="7">
    <location>
        <begin position="40"/>
        <end position="44"/>
    </location>
</feature>
<dbReference type="InterPro" id="IPR015946">
    <property type="entry name" value="KH_dom-like_a/b"/>
</dbReference>
<dbReference type="CDD" id="cd04163">
    <property type="entry name" value="Era"/>
    <property type="match status" value="1"/>
</dbReference>
<feature type="region of interest" description="G4" evidence="7">
    <location>
        <begin position="123"/>
        <end position="126"/>
    </location>
</feature>
<comment type="subunit">
    <text evidence="6">Monomer.</text>
</comment>
<dbReference type="Gene3D" id="3.30.300.20">
    <property type="match status" value="1"/>
</dbReference>
<keyword evidence="6" id="KW-0472">Membrane</keyword>
<dbReference type="Pfam" id="PF01926">
    <property type="entry name" value="MMR_HSR1"/>
    <property type="match status" value="1"/>
</dbReference>
<feature type="binding site" evidence="6">
    <location>
        <begin position="123"/>
        <end position="126"/>
    </location>
    <ligand>
        <name>GTP</name>
        <dbReference type="ChEBI" id="CHEBI:37565"/>
    </ligand>
</feature>
<dbReference type="GO" id="GO:0070181">
    <property type="term" value="F:small ribosomal subunit rRNA binding"/>
    <property type="evidence" value="ECO:0007669"/>
    <property type="project" value="UniProtKB-UniRule"/>
</dbReference>
<evidence type="ECO:0000256" key="6">
    <source>
        <dbReference type="HAMAP-Rule" id="MF_00367"/>
    </source>
</evidence>
<evidence type="ECO:0000259" key="10">
    <source>
        <dbReference type="PROSITE" id="PS51713"/>
    </source>
</evidence>
<keyword evidence="6" id="KW-0690">Ribosome biogenesis</keyword>
<keyword evidence="3 6" id="KW-0547">Nucleotide-binding</keyword>
<dbReference type="PROSITE" id="PS51713">
    <property type="entry name" value="G_ERA"/>
    <property type="match status" value="1"/>
</dbReference>
<dbReference type="HAMAP" id="MF_00367">
    <property type="entry name" value="GTPase_Era"/>
    <property type="match status" value="1"/>
</dbReference>
<comment type="subcellular location">
    <subcellularLocation>
        <location evidence="6">Cytoplasm</location>
    </subcellularLocation>
    <subcellularLocation>
        <location evidence="6">Cell membrane</location>
        <topology evidence="6">Peripheral membrane protein</topology>
    </subcellularLocation>
</comment>
<dbReference type="PANTHER" id="PTHR42698:SF1">
    <property type="entry name" value="GTPASE ERA, MITOCHONDRIAL"/>
    <property type="match status" value="1"/>
</dbReference>
<evidence type="ECO:0000313" key="11">
    <source>
        <dbReference type="EMBL" id="NKE38268.1"/>
    </source>
</evidence>
<evidence type="ECO:0000256" key="4">
    <source>
        <dbReference type="ARBA" id="ARBA00022884"/>
    </source>
</evidence>
<comment type="caution">
    <text evidence="11">The sequence shown here is derived from an EMBL/GenBank/DDBJ whole genome shotgun (WGS) entry which is preliminary data.</text>
</comment>
<dbReference type="InterPro" id="IPR030388">
    <property type="entry name" value="G_ERA_dom"/>
</dbReference>
<keyword evidence="6" id="KW-0699">rRNA-binding</keyword>
<comment type="function">
    <text evidence="6">An essential GTPase that binds both GDP and GTP, with rapid nucleotide exchange. Plays a role in 16S rRNA processing and 30S ribosomal subunit biogenesis and possibly also in cell cycle regulation and energy metabolism.</text>
</comment>
<keyword evidence="5 6" id="KW-0342">GTP-binding</keyword>
<dbReference type="PANTHER" id="PTHR42698">
    <property type="entry name" value="GTPASE ERA"/>
    <property type="match status" value="1"/>
</dbReference>
<evidence type="ECO:0000256" key="7">
    <source>
        <dbReference type="PROSITE-ProRule" id="PRU01050"/>
    </source>
</evidence>
<dbReference type="PROSITE" id="PS50823">
    <property type="entry name" value="KH_TYPE_2"/>
    <property type="match status" value="1"/>
</dbReference>
<dbReference type="NCBIfam" id="TIGR00231">
    <property type="entry name" value="small_GTP"/>
    <property type="match status" value="1"/>
</dbReference>
<dbReference type="Proteomes" id="UP000584587">
    <property type="component" value="Unassembled WGS sequence"/>
</dbReference>
<dbReference type="NCBIfam" id="TIGR00436">
    <property type="entry name" value="era"/>
    <property type="match status" value="1"/>
</dbReference>
<evidence type="ECO:0000313" key="12">
    <source>
        <dbReference type="Proteomes" id="UP000584587"/>
    </source>
</evidence>
<dbReference type="SUPFAM" id="SSF54814">
    <property type="entry name" value="Prokaryotic type KH domain (KH-domain type II)"/>
    <property type="match status" value="1"/>
</dbReference>
<organism evidence="11 12">
    <name type="scientific">Spiroplasma platyhelix PALS-1</name>
    <dbReference type="NCBI Taxonomy" id="1276218"/>
    <lineage>
        <taxon>Bacteria</taxon>
        <taxon>Bacillati</taxon>
        <taxon>Mycoplasmatota</taxon>
        <taxon>Mollicutes</taxon>
        <taxon>Entomoplasmatales</taxon>
        <taxon>Spiroplasmataceae</taxon>
        <taxon>Spiroplasma</taxon>
    </lineage>
</organism>
<evidence type="ECO:0000256" key="5">
    <source>
        <dbReference type="ARBA" id="ARBA00023134"/>
    </source>
</evidence>
<protein>
    <recommendedName>
        <fullName evidence="2 6">GTPase Era</fullName>
    </recommendedName>
</protein>
<keyword evidence="12" id="KW-1185">Reference proteome</keyword>
<comment type="similarity">
    <text evidence="1 6 7 8">Belongs to the TRAFAC class TrmE-Era-EngA-EngB-Septin-like GTPase superfamily. Era GTPase family.</text>
</comment>
<dbReference type="GO" id="GO:0003924">
    <property type="term" value="F:GTPase activity"/>
    <property type="evidence" value="ECO:0007669"/>
    <property type="project" value="UniProtKB-UniRule"/>
</dbReference>
<dbReference type="InterPro" id="IPR009019">
    <property type="entry name" value="KH_sf_prok-type"/>
</dbReference>
<evidence type="ECO:0000256" key="3">
    <source>
        <dbReference type="ARBA" id="ARBA00022741"/>
    </source>
</evidence>
<accession>A0A846UCM9</accession>
<dbReference type="Pfam" id="PF07650">
    <property type="entry name" value="KH_2"/>
    <property type="match status" value="1"/>
</dbReference>
<dbReference type="NCBIfam" id="NF000908">
    <property type="entry name" value="PRK00089.1"/>
    <property type="match status" value="1"/>
</dbReference>
<feature type="region of interest" description="G5" evidence="7">
    <location>
        <begin position="152"/>
        <end position="154"/>
    </location>
</feature>
<keyword evidence="6" id="KW-0963">Cytoplasm</keyword>
<dbReference type="GO" id="GO:0005525">
    <property type="term" value="F:GTP binding"/>
    <property type="evidence" value="ECO:0007669"/>
    <property type="project" value="UniProtKB-UniRule"/>
</dbReference>
<dbReference type="InterPro" id="IPR004044">
    <property type="entry name" value="KH_dom_type_2"/>
</dbReference>
<dbReference type="InterPro" id="IPR005662">
    <property type="entry name" value="GTPase_Era-like"/>
</dbReference>
<feature type="binding site" evidence="6">
    <location>
        <begin position="14"/>
        <end position="21"/>
    </location>
    <ligand>
        <name>GTP</name>
        <dbReference type="ChEBI" id="CHEBI:37565"/>
    </ligand>
</feature>
<dbReference type="GO" id="GO:0000028">
    <property type="term" value="P:ribosomal small subunit assembly"/>
    <property type="evidence" value="ECO:0007669"/>
    <property type="project" value="TreeGrafter"/>
</dbReference>
<feature type="binding site" evidence="6">
    <location>
        <begin position="61"/>
        <end position="65"/>
    </location>
    <ligand>
        <name>GTP</name>
        <dbReference type="ChEBI" id="CHEBI:37565"/>
    </ligand>
</feature>
<keyword evidence="6" id="KW-1003">Cell membrane</keyword>
<reference evidence="11 12" key="1">
    <citation type="submission" date="2020-04" db="EMBL/GenBank/DDBJ databases">
        <title>Complete genome sequence of Spiroplasma platyhelix ATCC 51748, an insect isolate.</title>
        <authorList>
            <person name="Green E.A."/>
            <person name="Klassen J.L."/>
        </authorList>
    </citation>
    <scope>NUCLEOTIDE SEQUENCE [LARGE SCALE GENOMIC DNA]</scope>
    <source>
        <strain evidence="11 12">PALS-1</strain>
    </source>
</reference>
<feature type="domain" description="KH type-2" evidence="9">
    <location>
        <begin position="204"/>
        <end position="280"/>
    </location>
</feature>
<dbReference type="EMBL" id="JAAVVK010000001">
    <property type="protein sequence ID" value="NKE38268.1"/>
    <property type="molecule type" value="Genomic_DNA"/>
</dbReference>
<dbReference type="RefSeq" id="WP_168104742.1">
    <property type="nucleotide sequence ID" value="NZ_CP051215.1"/>
</dbReference>
<keyword evidence="4 6" id="KW-0694">RNA-binding</keyword>
<feature type="domain" description="Era-type G" evidence="10">
    <location>
        <begin position="6"/>
        <end position="173"/>
    </location>
</feature>
<dbReference type="AlphaFoldDB" id="A0A846UCM9"/>
<gene>
    <name evidence="6" type="primary">era</name>
    <name evidence="11" type="ORF">HER12_00660</name>
</gene>
<dbReference type="InterPro" id="IPR005225">
    <property type="entry name" value="Small_GTP-bd"/>
</dbReference>
<dbReference type="Gene3D" id="3.40.50.300">
    <property type="entry name" value="P-loop containing nucleotide triphosphate hydrolases"/>
    <property type="match status" value="1"/>
</dbReference>
<evidence type="ECO:0000256" key="2">
    <source>
        <dbReference type="ARBA" id="ARBA00020484"/>
    </source>
</evidence>
<evidence type="ECO:0000259" key="9">
    <source>
        <dbReference type="PROSITE" id="PS50823"/>
    </source>
</evidence>
<name>A0A846UCM9_9MOLU</name>
<feature type="region of interest" description="G3" evidence="7">
    <location>
        <begin position="61"/>
        <end position="64"/>
    </location>
</feature>
<dbReference type="SUPFAM" id="SSF52540">
    <property type="entry name" value="P-loop containing nucleoside triphosphate hydrolases"/>
    <property type="match status" value="1"/>
</dbReference>
<dbReference type="GO" id="GO:0043024">
    <property type="term" value="F:ribosomal small subunit binding"/>
    <property type="evidence" value="ECO:0007669"/>
    <property type="project" value="TreeGrafter"/>
</dbReference>
<dbReference type="GO" id="GO:0005886">
    <property type="term" value="C:plasma membrane"/>
    <property type="evidence" value="ECO:0007669"/>
    <property type="project" value="UniProtKB-SubCell"/>
</dbReference>
<sequence length="295" mass="33582">MDSNFKAGFVSFVGKPNVGKSTLLNTILQEKVAIVSHKPQTTREQMQGIYTDDNMQIVFLDTPGIHKHHNQLGKLMNRQATSATKGADVICLLAPCNEPISVNEQHIIRILKERDTPIFLLLTKVDLVTKVELFNKINEWKDLLEFKEIIPISATKEVNLNILLKKIYDYLPVGGKFFEIEQKSNSTSQQITKEVIREKIIFLTRQEVPYSVAVVVESMETSKNLLEISAVIVVERDSQKAILIGKKGEMIKNIGIQARQELEKIFNIKIMLTLFVKVIDEWSNNPKSLKELGYF</sequence>
<proteinExistence type="inferred from homology"/>
<dbReference type="CDD" id="cd22534">
    <property type="entry name" value="KH-II_Era"/>
    <property type="match status" value="1"/>
</dbReference>
<dbReference type="InterPro" id="IPR006073">
    <property type="entry name" value="GTP-bd"/>
</dbReference>
<dbReference type="InterPro" id="IPR027417">
    <property type="entry name" value="P-loop_NTPase"/>
</dbReference>
<evidence type="ECO:0000256" key="8">
    <source>
        <dbReference type="RuleBase" id="RU003761"/>
    </source>
</evidence>